<dbReference type="RefSeq" id="WP_123381135.1">
    <property type="nucleotide sequence ID" value="NZ_RJKN01000009.1"/>
</dbReference>
<feature type="compositionally biased region" description="Low complexity" evidence="1">
    <location>
        <begin position="241"/>
        <end position="271"/>
    </location>
</feature>
<organism evidence="2 3">
    <name type="scientific">Pseudokineococcus lusitanus</name>
    <dbReference type="NCBI Taxonomy" id="763993"/>
    <lineage>
        <taxon>Bacteria</taxon>
        <taxon>Bacillati</taxon>
        <taxon>Actinomycetota</taxon>
        <taxon>Actinomycetes</taxon>
        <taxon>Kineosporiales</taxon>
        <taxon>Kineosporiaceae</taxon>
        <taxon>Pseudokineococcus</taxon>
    </lineage>
</organism>
<dbReference type="Proteomes" id="UP000276232">
    <property type="component" value="Unassembled WGS sequence"/>
</dbReference>
<evidence type="ECO:0008006" key="4">
    <source>
        <dbReference type="Google" id="ProtNLM"/>
    </source>
</evidence>
<feature type="region of interest" description="Disordered" evidence="1">
    <location>
        <begin position="237"/>
        <end position="271"/>
    </location>
</feature>
<keyword evidence="3" id="KW-1185">Reference proteome</keyword>
<proteinExistence type="predicted"/>
<reference evidence="2 3" key="1">
    <citation type="journal article" date="2015" name="Stand. Genomic Sci.">
        <title>Genomic Encyclopedia of Bacterial and Archaeal Type Strains, Phase III: the genomes of soil and plant-associated and newly described type strains.</title>
        <authorList>
            <person name="Whitman W.B."/>
            <person name="Woyke T."/>
            <person name="Klenk H.P."/>
            <person name="Zhou Y."/>
            <person name="Lilburn T.G."/>
            <person name="Beck B.J."/>
            <person name="De Vos P."/>
            <person name="Vandamme P."/>
            <person name="Eisen J.A."/>
            <person name="Garrity G."/>
            <person name="Hugenholtz P."/>
            <person name="Kyrpides N.C."/>
        </authorList>
    </citation>
    <scope>NUCLEOTIDE SEQUENCE [LARGE SCALE GENOMIC DNA]</scope>
    <source>
        <strain evidence="2 3">CECT 7306</strain>
    </source>
</reference>
<dbReference type="AlphaFoldDB" id="A0A3N1G9C0"/>
<feature type="compositionally biased region" description="Low complexity" evidence="1">
    <location>
        <begin position="1"/>
        <end position="12"/>
    </location>
</feature>
<feature type="region of interest" description="Disordered" evidence="1">
    <location>
        <begin position="1"/>
        <end position="25"/>
    </location>
</feature>
<sequence length="271" mass="27261">MTSPSPFAASGSPAGGFGLPGQRKHEDDDVEVVLLPGLPRVDLMPASVASADSFRRVQVGLAAALGLVVVGAAAATVLAGSQVTHAEGELAAEQARTTSLQQQEAQYADVPLVQAQLDALTTARTAALGDEVLWYRYSAHLSGALPQSMRLTSLQMSSTPAAVDPATEVATASTDAPVGSMTLALDGSTVPDSAALLDVLDATPGLAGPWADSTTVDPTTGDTTVAAHVDVSRAALSGRWTQPDPAAAPAAPVATGTTEPVAATTTTDEGR</sequence>
<accession>A0A3N1G9C0</accession>
<comment type="caution">
    <text evidence="2">The sequence shown here is derived from an EMBL/GenBank/DDBJ whole genome shotgun (WGS) entry which is preliminary data.</text>
</comment>
<gene>
    <name evidence="2" type="ORF">EDC03_3064</name>
</gene>
<protein>
    <recommendedName>
        <fullName evidence="4">Tfp pilus assembly protein PilN</fullName>
    </recommendedName>
</protein>
<name>A0A3N1G9C0_9ACTN</name>
<evidence type="ECO:0000256" key="1">
    <source>
        <dbReference type="SAM" id="MobiDB-lite"/>
    </source>
</evidence>
<dbReference type="EMBL" id="RJKN01000009">
    <property type="protein sequence ID" value="ROP26827.1"/>
    <property type="molecule type" value="Genomic_DNA"/>
</dbReference>
<dbReference type="InParanoid" id="A0A3N1G9C0"/>
<evidence type="ECO:0000313" key="2">
    <source>
        <dbReference type="EMBL" id="ROP26827.1"/>
    </source>
</evidence>
<evidence type="ECO:0000313" key="3">
    <source>
        <dbReference type="Proteomes" id="UP000276232"/>
    </source>
</evidence>